<dbReference type="InterPro" id="IPR028978">
    <property type="entry name" value="Chorismate_lyase_/UTRA_dom_sf"/>
</dbReference>
<keyword evidence="1" id="KW-0805">Transcription regulation</keyword>
<sequence>MEVVTVTGPDEVHALDRSSPMPLWAQLQQELTRRLQAGAFDQEFPGELELVEAYAVSRYTVREALRRLRESRLIDSAKGRGSWVRRGGDSNPPLGSLYSLFREVDAQGIRQRSIVIAQEIVTWAAAAEELGLEPGTPLFHLERMRLADELPMAHDRVWIPADIAGPLLDVDFTVSGLYDELAARCGVSMAGGRERIGAIMPTQRDRDLLAVPPDVACFQIERVSTVQQRRMEYRHTVVRADRYSVLAEWSPQGYTVAAEPLDGPPKASSES</sequence>
<evidence type="ECO:0000313" key="5">
    <source>
        <dbReference type="EMBL" id="GAA3609887.1"/>
    </source>
</evidence>
<dbReference type="Pfam" id="PF00392">
    <property type="entry name" value="GntR"/>
    <property type="match status" value="1"/>
</dbReference>
<dbReference type="Proteomes" id="UP001501074">
    <property type="component" value="Unassembled WGS sequence"/>
</dbReference>
<dbReference type="Pfam" id="PF07702">
    <property type="entry name" value="UTRA"/>
    <property type="match status" value="1"/>
</dbReference>
<comment type="caution">
    <text evidence="5">The sequence shown here is derived from an EMBL/GenBank/DDBJ whole genome shotgun (WGS) entry which is preliminary data.</text>
</comment>
<evidence type="ECO:0000256" key="3">
    <source>
        <dbReference type="ARBA" id="ARBA00023163"/>
    </source>
</evidence>
<dbReference type="CDD" id="cd07377">
    <property type="entry name" value="WHTH_GntR"/>
    <property type="match status" value="1"/>
</dbReference>
<accession>A0ABP6ZIL3</accession>
<dbReference type="InterPro" id="IPR000524">
    <property type="entry name" value="Tscrpt_reg_HTH_GntR"/>
</dbReference>
<dbReference type="SUPFAM" id="SSF46785">
    <property type="entry name" value="Winged helix' DNA-binding domain"/>
    <property type="match status" value="1"/>
</dbReference>
<dbReference type="SMART" id="SM00345">
    <property type="entry name" value="HTH_GNTR"/>
    <property type="match status" value="1"/>
</dbReference>
<feature type="domain" description="HTH gntR-type" evidence="4">
    <location>
        <begin position="21"/>
        <end position="87"/>
    </location>
</feature>
<dbReference type="SMART" id="SM00866">
    <property type="entry name" value="UTRA"/>
    <property type="match status" value="1"/>
</dbReference>
<keyword evidence="2" id="KW-0238">DNA-binding</keyword>
<reference evidence="6" key="1">
    <citation type="journal article" date="2019" name="Int. J. Syst. Evol. Microbiol.">
        <title>The Global Catalogue of Microorganisms (GCM) 10K type strain sequencing project: providing services to taxonomists for standard genome sequencing and annotation.</title>
        <authorList>
            <consortium name="The Broad Institute Genomics Platform"/>
            <consortium name="The Broad Institute Genome Sequencing Center for Infectious Disease"/>
            <person name="Wu L."/>
            <person name="Ma J."/>
        </authorList>
    </citation>
    <scope>NUCLEOTIDE SEQUENCE [LARGE SCALE GENOMIC DNA]</scope>
    <source>
        <strain evidence="6">JCM 16902</strain>
    </source>
</reference>
<dbReference type="InterPro" id="IPR050679">
    <property type="entry name" value="Bact_HTH_transcr_reg"/>
</dbReference>
<evidence type="ECO:0000313" key="6">
    <source>
        <dbReference type="Proteomes" id="UP001501074"/>
    </source>
</evidence>
<dbReference type="EMBL" id="BAAAZO010000003">
    <property type="protein sequence ID" value="GAA3609887.1"/>
    <property type="molecule type" value="Genomic_DNA"/>
</dbReference>
<proteinExistence type="predicted"/>
<dbReference type="PANTHER" id="PTHR44846:SF17">
    <property type="entry name" value="GNTR-FAMILY TRANSCRIPTIONAL REGULATOR"/>
    <property type="match status" value="1"/>
</dbReference>
<dbReference type="PRINTS" id="PR00035">
    <property type="entry name" value="HTHGNTR"/>
</dbReference>
<dbReference type="InterPro" id="IPR036388">
    <property type="entry name" value="WH-like_DNA-bd_sf"/>
</dbReference>
<gene>
    <name evidence="5" type="ORF">GCM10022223_27450</name>
</gene>
<keyword evidence="6" id="KW-1185">Reference proteome</keyword>
<dbReference type="SUPFAM" id="SSF64288">
    <property type="entry name" value="Chorismate lyase-like"/>
    <property type="match status" value="1"/>
</dbReference>
<evidence type="ECO:0000259" key="4">
    <source>
        <dbReference type="PROSITE" id="PS50949"/>
    </source>
</evidence>
<evidence type="ECO:0000256" key="1">
    <source>
        <dbReference type="ARBA" id="ARBA00023015"/>
    </source>
</evidence>
<protein>
    <submittedName>
        <fullName evidence="5">GntR family transcriptional regulator</fullName>
    </submittedName>
</protein>
<dbReference type="Gene3D" id="3.40.1410.10">
    <property type="entry name" value="Chorismate lyase-like"/>
    <property type="match status" value="1"/>
</dbReference>
<dbReference type="PROSITE" id="PS50949">
    <property type="entry name" value="HTH_GNTR"/>
    <property type="match status" value="1"/>
</dbReference>
<organism evidence="5 6">
    <name type="scientific">Kineosporia mesophila</name>
    <dbReference type="NCBI Taxonomy" id="566012"/>
    <lineage>
        <taxon>Bacteria</taxon>
        <taxon>Bacillati</taxon>
        <taxon>Actinomycetota</taxon>
        <taxon>Actinomycetes</taxon>
        <taxon>Kineosporiales</taxon>
        <taxon>Kineosporiaceae</taxon>
        <taxon>Kineosporia</taxon>
    </lineage>
</organism>
<dbReference type="RefSeq" id="WP_231487325.1">
    <property type="nucleotide sequence ID" value="NZ_BAAAZO010000003.1"/>
</dbReference>
<keyword evidence="3" id="KW-0804">Transcription</keyword>
<dbReference type="PANTHER" id="PTHR44846">
    <property type="entry name" value="MANNOSYL-D-GLYCERATE TRANSPORT/METABOLISM SYSTEM REPRESSOR MNGR-RELATED"/>
    <property type="match status" value="1"/>
</dbReference>
<dbReference type="InterPro" id="IPR011663">
    <property type="entry name" value="UTRA"/>
</dbReference>
<evidence type="ECO:0000256" key="2">
    <source>
        <dbReference type="ARBA" id="ARBA00023125"/>
    </source>
</evidence>
<dbReference type="InterPro" id="IPR036390">
    <property type="entry name" value="WH_DNA-bd_sf"/>
</dbReference>
<dbReference type="Gene3D" id="1.10.10.10">
    <property type="entry name" value="Winged helix-like DNA-binding domain superfamily/Winged helix DNA-binding domain"/>
    <property type="match status" value="1"/>
</dbReference>
<name>A0ABP6ZIL3_9ACTN</name>